<organism evidence="9 10">
    <name type="scientific">Caenorhabditis bovis</name>
    <dbReference type="NCBI Taxonomy" id="2654633"/>
    <lineage>
        <taxon>Eukaryota</taxon>
        <taxon>Metazoa</taxon>
        <taxon>Ecdysozoa</taxon>
        <taxon>Nematoda</taxon>
        <taxon>Chromadorea</taxon>
        <taxon>Rhabditida</taxon>
        <taxon>Rhabditina</taxon>
        <taxon>Rhabditomorpha</taxon>
        <taxon>Rhabditoidea</taxon>
        <taxon>Rhabditidae</taxon>
        <taxon>Peloderinae</taxon>
        <taxon>Caenorhabditis</taxon>
    </lineage>
</organism>
<accession>A0A8S1EXC4</accession>
<dbReference type="GO" id="GO:0000981">
    <property type="term" value="F:DNA-binding transcription factor activity, RNA polymerase II-specific"/>
    <property type="evidence" value="ECO:0007669"/>
    <property type="project" value="TreeGrafter"/>
</dbReference>
<dbReference type="EMBL" id="CADEPM010000003">
    <property type="protein sequence ID" value="CAB3402657.1"/>
    <property type="molecule type" value="Genomic_DNA"/>
</dbReference>
<sequence length="994" mass="111651">MAFTGRAQVIHSGHFMTSNLHNDDAQADDDDEDIEVDVVQDDEKSEETTTIKNKQLDEKPVTFYKFGPKKTQSIAIDVSLNKLNKCIKVAYNKMTTPKWKDFKGLRLHWKQRIRLNNVIWRAYYIEFRRKAPVKPKKPFCYFAVPDDDTTHQKIEGAVMEGMYWKRRMEAVCAQYKSWRVRSRHTLLAERGMVATCSSNSISSIAGDLFKRKRVSKANSIERTVKITEPPNKMQRSQTPKHLVSEEWNYDDDMNNVFTDELFDSLSQPYMFPNPKEMMSNGNADFMQPGLLPLQPTIEEIMASLDNFPDSPIADHQSMRMNDDTSPTTQQSEPTTSSNSFSVVNSEMHRSSSSSNSLHQMTSRDSSKNLQQHQQQQQQREYVNPTTSLIDYNNQMTMMPTRQSSAITSQMLMLSQSASTSSAAPQYAMSSHYSTGNSFLPTSRNVFANQPQQSWKQQMPGNFLANLPNNSLSRPGILQSNSISSDPYMPQFLQSPHNNVILQSNDPMMAPTRSWWLDSPLTASVQSPLSVATPLPLPNQGGPSTPLNLMGSDSSATPPSALIQQVLDSPSRAGLRVGGTLMQRLEQPPILDKLQKSFTPITPQQQQMGGVDFSSSITRLRTSSLNVDSQSWKIPQIDTSQIYQQQNTGLTANVIRPSLINPSSSTPSAFGSPPIRSQPQPSPQIQTSLPPQQPPPQQQSQSQQTSVTPPAKATPQQQPQPQLHHPTPRSELPKIIPPPEMPRQKSCEIPPKSEHREPKEEPQMMSAPSSVKSMRKQVPDSTLHPEERKRILHLHAEQNRRSALKDGFDQLMDMIPDLYSGGVKPTNAVVLAKAADHIRKLQKTQKENEKKKEKIKAKIEKLNQQITALQTNLPASSNSASSSAQVDSKTSLENFFDRYTKEKSKADWRFWVMSKMLQPICTGNTNSFASCVAGETASRQDIAASCSDWIQQNWQPSELRPLASTLLVHLATNTDILTEPKSLEDYVAKNMKNPF</sequence>
<feature type="coiled-coil region" evidence="6">
    <location>
        <begin position="830"/>
        <end position="871"/>
    </location>
</feature>
<proteinExistence type="predicted"/>
<feature type="compositionally biased region" description="Low complexity" evidence="7">
    <location>
        <begin position="697"/>
        <end position="724"/>
    </location>
</feature>
<reference evidence="9 10" key="1">
    <citation type="submission" date="2020-04" db="EMBL/GenBank/DDBJ databases">
        <authorList>
            <person name="Laetsch R D."/>
            <person name="Stevens L."/>
            <person name="Kumar S."/>
            <person name="Blaxter L. M."/>
        </authorList>
    </citation>
    <scope>NUCLEOTIDE SEQUENCE [LARGE SCALE GENOMIC DNA]</scope>
</reference>
<evidence type="ECO:0000256" key="1">
    <source>
        <dbReference type="ARBA" id="ARBA00004123"/>
    </source>
</evidence>
<keyword evidence="2" id="KW-0805">Transcription regulation</keyword>
<keyword evidence="5" id="KW-0539">Nucleus</keyword>
<evidence type="ECO:0000256" key="7">
    <source>
        <dbReference type="SAM" id="MobiDB-lite"/>
    </source>
</evidence>
<dbReference type="AlphaFoldDB" id="A0A8S1EXC4"/>
<evidence type="ECO:0000256" key="4">
    <source>
        <dbReference type="ARBA" id="ARBA00023163"/>
    </source>
</evidence>
<dbReference type="GO" id="GO:0005634">
    <property type="term" value="C:nucleus"/>
    <property type="evidence" value="ECO:0007669"/>
    <property type="project" value="UniProtKB-SubCell"/>
</dbReference>
<evidence type="ECO:0000256" key="5">
    <source>
        <dbReference type="ARBA" id="ARBA00023242"/>
    </source>
</evidence>
<dbReference type="InterPro" id="IPR036638">
    <property type="entry name" value="HLH_DNA-bd_sf"/>
</dbReference>
<keyword evidence="3" id="KW-0238">DNA-binding</keyword>
<feature type="compositionally biased region" description="Low complexity" evidence="7">
    <location>
        <begin position="671"/>
        <end position="689"/>
    </location>
</feature>
<evidence type="ECO:0000256" key="6">
    <source>
        <dbReference type="SAM" id="Coils"/>
    </source>
</evidence>
<dbReference type="Proteomes" id="UP000494206">
    <property type="component" value="Unassembled WGS sequence"/>
</dbReference>
<comment type="caution">
    <text evidence="9">The sequence shown here is derived from an EMBL/GenBank/DDBJ whole genome shotgun (WGS) entry which is preliminary data.</text>
</comment>
<dbReference type="Gene3D" id="4.10.280.10">
    <property type="entry name" value="Helix-loop-helix DNA-binding domain"/>
    <property type="match status" value="1"/>
</dbReference>
<dbReference type="OrthoDB" id="6022628at2759"/>
<feature type="region of interest" description="Disordered" evidence="7">
    <location>
        <begin position="306"/>
        <end position="383"/>
    </location>
</feature>
<dbReference type="InterPro" id="IPR052207">
    <property type="entry name" value="Max-like/E-box_TFs"/>
</dbReference>
<dbReference type="GO" id="GO:0046983">
    <property type="term" value="F:protein dimerization activity"/>
    <property type="evidence" value="ECO:0007669"/>
    <property type="project" value="InterPro"/>
</dbReference>
<dbReference type="SMART" id="SM00353">
    <property type="entry name" value="HLH"/>
    <property type="match status" value="1"/>
</dbReference>
<evidence type="ECO:0000313" key="10">
    <source>
        <dbReference type="Proteomes" id="UP000494206"/>
    </source>
</evidence>
<keyword evidence="6" id="KW-0175">Coiled coil</keyword>
<dbReference type="SUPFAM" id="SSF47459">
    <property type="entry name" value="HLH, helix-loop-helix DNA-binding domain"/>
    <property type="match status" value="1"/>
</dbReference>
<evidence type="ECO:0000313" key="9">
    <source>
        <dbReference type="EMBL" id="CAB3402657.1"/>
    </source>
</evidence>
<dbReference type="GO" id="GO:0000978">
    <property type="term" value="F:RNA polymerase II cis-regulatory region sequence-specific DNA binding"/>
    <property type="evidence" value="ECO:0007669"/>
    <property type="project" value="TreeGrafter"/>
</dbReference>
<protein>
    <recommendedName>
        <fullName evidence="8">BHLH domain-containing protein</fullName>
    </recommendedName>
</protein>
<comment type="subcellular location">
    <subcellularLocation>
        <location evidence="1">Nucleus</location>
    </subcellularLocation>
</comment>
<dbReference type="PANTHER" id="PTHR15741:SF37">
    <property type="entry name" value="LD38259P"/>
    <property type="match status" value="1"/>
</dbReference>
<keyword evidence="4" id="KW-0804">Transcription</keyword>
<gene>
    <name evidence="9" type="ORF">CBOVIS_LOCUS5248</name>
</gene>
<feature type="compositionally biased region" description="Low complexity" evidence="7">
    <location>
        <begin position="324"/>
        <end position="362"/>
    </location>
</feature>
<dbReference type="CDD" id="cd21739">
    <property type="entry name" value="NES2-NLS_ChREBP-like"/>
    <property type="match status" value="1"/>
</dbReference>
<feature type="compositionally biased region" description="Polar residues" evidence="7">
    <location>
        <begin position="659"/>
        <end position="668"/>
    </location>
</feature>
<evidence type="ECO:0000256" key="3">
    <source>
        <dbReference type="ARBA" id="ARBA00023125"/>
    </source>
</evidence>
<feature type="region of interest" description="Disordered" evidence="7">
    <location>
        <begin position="656"/>
        <end position="782"/>
    </location>
</feature>
<dbReference type="PROSITE" id="PS50888">
    <property type="entry name" value="BHLH"/>
    <property type="match status" value="1"/>
</dbReference>
<evidence type="ECO:0000256" key="2">
    <source>
        <dbReference type="ARBA" id="ARBA00023015"/>
    </source>
</evidence>
<dbReference type="Pfam" id="PF00010">
    <property type="entry name" value="HLH"/>
    <property type="match status" value="1"/>
</dbReference>
<feature type="domain" description="BHLH" evidence="8">
    <location>
        <begin position="787"/>
        <end position="840"/>
    </location>
</feature>
<dbReference type="InterPro" id="IPR011598">
    <property type="entry name" value="bHLH_dom"/>
</dbReference>
<feature type="compositionally biased region" description="Basic and acidic residues" evidence="7">
    <location>
        <begin position="741"/>
        <end position="761"/>
    </location>
</feature>
<dbReference type="FunFam" id="4.10.280.10:FF:000126">
    <property type="entry name" value="Protein WBSCR14 homolog"/>
    <property type="match status" value="1"/>
</dbReference>
<dbReference type="PANTHER" id="PTHR15741">
    <property type="entry name" value="BASIC HELIX-LOOP-HELIX ZIP TRANSCRIPTION FACTOR"/>
    <property type="match status" value="1"/>
</dbReference>
<keyword evidence="10" id="KW-1185">Reference proteome</keyword>
<name>A0A8S1EXC4_9PELO</name>
<evidence type="ECO:0000259" key="8">
    <source>
        <dbReference type="PROSITE" id="PS50888"/>
    </source>
</evidence>